<keyword evidence="6" id="KW-0547">Nucleotide-binding</keyword>
<dbReference type="Gene3D" id="3.40.50.300">
    <property type="entry name" value="P-loop containing nucleotide triphosphate hydrolases"/>
    <property type="match status" value="2"/>
</dbReference>
<dbReference type="Pfam" id="PF13087">
    <property type="entry name" value="AAA_12"/>
    <property type="match status" value="1"/>
</dbReference>
<evidence type="ECO:0000256" key="6">
    <source>
        <dbReference type="ARBA" id="ARBA00022741"/>
    </source>
</evidence>
<evidence type="ECO:0000256" key="7">
    <source>
        <dbReference type="ARBA" id="ARBA00022771"/>
    </source>
</evidence>
<dbReference type="InterPro" id="IPR047187">
    <property type="entry name" value="SF1_C_Upf1"/>
</dbReference>
<dbReference type="CDD" id="cd21407">
    <property type="entry name" value="1B_UPF1-like"/>
    <property type="match status" value="1"/>
</dbReference>
<dbReference type="GO" id="GO:0016787">
    <property type="term" value="F:hydrolase activity"/>
    <property type="evidence" value="ECO:0007669"/>
    <property type="project" value="UniProtKB-KW"/>
</dbReference>
<dbReference type="Gene3D" id="2.40.30.230">
    <property type="match status" value="1"/>
</dbReference>
<evidence type="ECO:0000313" key="15">
    <source>
        <dbReference type="EMBL" id="CAD6186228.1"/>
    </source>
</evidence>
<evidence type="ECO:0000256" key="5">
    <source>
        <dbReference type="ARBA" id="ARBA00022723"/>
    </source>
</evidence>
<dbReference type="Pfam" id="PF13086">
    <property type="entry name" value="AAA_11"/>
    <property type="match status" value="1"/>
</dbReference>
<dbReference type="PROSITE" id="PS51997">
    <property type="entry name" value="UPF1_CH_RICH"/>
    <property type="match status" value="1"/>
</dbReference>
<evidence type="ECO:0000256" key="11">
    <source>
        <dbReference type="ARBA" id="ARBA00022840"/>
    </source>
</evidence>
<evidence type="ECO:0000259" key="14">
    <source>
        <dbReference type="PROSITE" id="PS51997"/>
    </source>
</evidence>
<dbReference type="InterPro" id="IPR027417">
    <property type="entry name" value="P-loop_NTPase"/>
</dbReference>
<evidence type="ECO:0000256" key="4">
    <source>
        <dbReference type="ARBA" id="ARBA00022490"/>
    </source>
</evidence>
<dbReference type="CDD" id="cd18039">
    <property type="entry name" value="DEXXQc_UPF1"/>
    <property type="match status" value="1"/>
</dbReference>
<dbReference type="PANTHER" id="PTHR10887">
    <property type="entry name" value="DNA2/NAM7 HELICASE FAMILY"/>
    <property type="match status" value="1"/>
</dbReference>
<dbReference type="CDD" id="cd18808">
    <property type="entry name" value="SF1_C_Upf1"/>
    <property type="match status" value="1"/>
</dbReference>
<dbReference type="Pfam" id="PF18141">
    <property type="entry name" value="UPF1_1B_dom"/>
    <property type="match status" value="1"/>
</dbReference>
<dbReference type="InterPro" id="IPR045055">
    <property type="entry name" value="DNA2/NAM7-like"/>
</dbReference>
<dbReference type="InterPro" id="IPR041679">
    <property type="entry name" value="DNA2/NAM7-like_C"/>
</dbReference>
<dbReference type="InterPro" id="IPR018999">
    <property type="entry name" value="UPF1_CH/ZBD"/>
</dbReference>
<dbReference type="EC" id="3.6.4.12" evidence="3"/>
<evidence type="ECO:0000256" key="10">
    <source>
        <dbReference type="ARBA" id="ARBA00022833"/>
    </source>
</evidence>
<dbReference type="FunFam" id="3.40.50.300:FF:000097">
    <property type="entry name" value="Regulator of nonsense transcripts 1"/>
    <property type="match status" value="1"/>
</dbReference>
<dbReference type="InterPro" id="IPR041677">
    <property type="entry name" value="DNA2/NAM7_AAA_11"/>
</dbReference>
<dbReference type="InterPro" id="IPR003593">
    <property type="entry name" value="AAA+_ATPase"/>
</dbReference>
<comment type="similarity">
    <text evidence="2">Belongs to the DNA2/NAM7 helicase family.</text>
</comment>
<sequence>MDDELDVYGPNGTETLTFVDDDEVLPAATQDSHFDFENDFSLPTQTSQTERSLVTGVDASQDLTFHDVDEEEVEEEEFFHERKLPDHACRYCGISDTKCVAKCTVCDKWFCNGKIGTTGSHLVNHMVKSQHKEVILHKESPLEDTQLECYLCASKNVFQLGFIPAKADSVVILLCRFPCAQTASQKDPSWQNDDWKPLIAEKQLLSWIVYFPSEQLLMRARQITNKQAMRLEEVWREHPNATLEDLDKPGIDREPDPVCLRYDDAFHYRRIFAPLVREEAEYDRRMTESQTQNVGQVRWEQGLSRKHLAFFHLPKFTDGSMKLMIGDELRLKHTQTVDGSEWTCTGQVFKIPDNHTDEIGLEIRDRSTDKIPNEQRIMFTCEAVWNSTSFDRMIGALGKLEKDQACVSQFIYHKMMGREINELAFKIHPPKRLSVPGLPELNHSQMQAVRQVLTRPLSLIQGPPGTGKTVTSASIVYHLVQQTQAQVLVCAPSNIAVDQLAEKINLTGLKVVRVCAKSREGLESGMNFLGLHTQLKTLRGAHELHKLMQLKEEVGELSATDQAHFVRLRKTKEAEILAAADVICCTCSSAADPRLSKLKIKCVLVDESTQATEPEVLVSIVRGVRQLILVGDHCQLGPVILCKKAARAGLQQSLFERLVLLNNHPIRLEVQYRMHPALSAFPSNVFYEGSLQNGVSENDRQLRGVDWEWPVHGSPTMFWSCYGTEEMSSSGTSFLNRTEAANVEKLTSKLIKGGMSPSQIGVITPYEGQRSYIVQYMHDQGSLNSKLYEHLEIANVDAFQGREKDFIIVTCVRSNDNSGIGFLNDPRRLNVALTRAKYGLIIIGNGKVLARQQLWNDLLMTYKQKGLIFEGPINNLKCVDLVLPKPKPQAINPAFPAGRYGTQRHSYTLQEYRGGSGNVRGPFTYADTHNMIAERTAAMRQASARLPVPIHMLNTSFPVPHMPPKDRRRGGPPPTTWSKQGISRGGQLSQSDNNFFTSQASQDPIGHDVGFLEGSLSGFSQSQSAAARYTQPVSQDDYRGMALGEDIVTDMENLLLSQNP</sequence>
<evidence type="ECO:0000313" key="16">
    <source>
        <dbReference type="Proteomes" id="UP000835052"/>
    </source>
</evidence>
<reference evidence="15" key="1">
    <citation type="submission" date="2020-10" db="EMBL/GenBank/DDBJ databases">
        <authorList>
            <person name="Kikuchi T."/>
        </authorList>
    </citation>
    <scope>NUCLEOTIDE SEQUENCE</scope>
    <source>
        <strain evidence="15">NKZ352</strain>
    </source>
</reference>
<evidence type="ECO:0000256" key="9">
    <source>
        <dbReference type="ARBA" id="ARBA00022806"/>
    </source>
</evidence>
<feature type="compositionally biased region" description="Polar residues" evidence="13">
    <location>
        <begin position="977"/>
        <end position="1002"/>
    </location>
</feature>
<dbReference type="GO" id="GO:0005524">
    <property type="term" value="F:ATP binding"/>
    <property type="evidence" value="ECO:0007669"/>
    <property type="project" value="UniProtKB-KW"/>
</dbReference>
<dbReference type="GO" id="GO:0003723">
    <property type="term" value="F:RNA binding"/>
    <property type="evidence" value="ECO:0007669"/>
    <property type="project" value="InterPro"/>
</dbReference>
<gene>
    <name evidence="15" type="ORF">CAUJ_LOCUS2147</name>
</gene>
<keyword evidence="16" id="KW-1185">Reference proteome</keyword>
<dbReference type="Pfam" id="PF04851">
    <property type="entry name" value="ResIII"/>
    <property type="match status" value="1"/>
</dbReference>
<dbReference type="GO" id="GO:0008270">
    <property type="term" value="F:zinc ion binding"/>
    <property type="evidence" value="ECO:0007669"/>
    <property type="project" value="UniProtKB-UniRule"/>
</dbReference>
<name>A0A8S1GTN2_9PELO</name>
<dbReference type="AlphaFoldDB" id="A0A8S1GTN2"/>
<feature type="domain" description="Upf1" evidence="14">
    <location>
        <begin position="81"/>
        <end position="238"/>
    </location>
</feature>
<organism evidence="15 16">
    <name type="scientific">Caenorhabditis auriculariae</name>
    <dbReference type="NCBI Taxonomy" id="2777116"/>
    <lineage>
        <taxon>Eukaryota</taxon>
        <taxon>Metazoa</taxon>
        <taxon>Ecdysozoa</taxon>
        <taxon>Nematoda</taxon>
        <taxon>Chromadorea</taxon>
        <taxon>Rhabditida</taxon>
        <taxon>Rhabditina</taxon>
        <taxon>Rhabditomorpha</taxon>
        <taxon>Rhabditoidea</taxon>
        <taxon>Rhabditidae</taxon>
        <taxon>Peloderinae</taxon>
        <taxon>Caenorhabditis</taxon>
    </lineage>
</organism>
<dbReference type="PANTHER" id="PTHR10887:SF364">
    <property type="entry name" value="REGULATOR OF NONSENSE TRANSCRIPTS 1"/>
    <property type="match status" value="1"/>
</dbReference>
<dbReference type="Gene3D" id="6.10.140.1240">
    <property type="match status" value="1"/>
</dbReference>
<evidence type="ECO:0000256" key="2">
    <source>
        <dbReference type="ARBA" id="ARBA00007913"/>
    </source>
</evidence>
<dbReference type="GO" id="GO:0003677">
    <property type="term" value="F:DNA binding"/>
    <property type="evidence" value="ECO:0007669"/>
    <property type="project" value="InterPro"/>
</dbReference>
<keyword evidence="8" id="KW-0378">Hydrolase</keyword>
<feature type="region of interest" description="C3H" evidence="12">
    <location>
        <begin position="89"/>
        <end position="121"/>
    </location>
</feature>
<accession>A0A8S1GTN2</accession>
<comment type="caution">
    <text evidence="15">The sequence shown here is derived from an EMBL/GenBank/DDBJ whole genome shotgun (WGS) entry which is preliminary data.</text>
</comment>
<keyword evidence="7 12" id="KW-0863">Zinc-finger</keyword>
<dbReference type="CDD" id="cd21400">
    <property type="entry name" value="ZBD_UPF1-like"/>
    <property type="match status" value="1"/>
</dbReference>
<keyword evidence="9" id="KW-0347">Helicase</keyword>
<feature type="region of interest" description="Disordered" evidence="13">
    <location>
        <begin position="955"/>
        <end position="1009"/>
    </location>
</feature>
<comment type="subcellular location">
    <subcellularLocation>
        <location evidence="1">Cytoplasm</location>
    </subcellularLocation>
</comment>
<evidence type="ECO:0000256" key="8">
    <source>
        <dbReference type="ARBA" id="ARBA00022801"/>
    </source>
</evidence>
<dbReference type="GO" id="GO:0000184">
    <property type="term" value="P:nuclear-transcribed mRNA catabolic process, nonsense-mediated decay"/>
    <property type="evidence" value="ECO:0007669"/>
    <property type="project" value="InterPro"/>
</dbReference>
<dbReference type="InterPro" id="IPR040812">
    <property type="entry name" value="UPF1_1B_dom"/>
</dbReference>
<feature type="region of interest" description="C4" evidence="12">
    <location>
        <begin position="149"/>
        <end position="179"/>
    </location>
</feature>
<feature type="region of interest" description="CC/SHH/C" evidence="12">
    <location>
        <begin position="103"/>
        <end position="131"/>
    </location>
</feature>
<dbReference type="Proteomes" id="UP000835052">
    <property type="component" value="Unassembled WGS sequence"/>
</dbReference>
<evidence type="ECO:0000256" key="13">
    <source>
        <dbReference type="SAM" id="MobiDB-lite"/>
    </source>
</evidence>
<dbReference type="GO" id="GO:0005737">
    <property type="term" value="C:cytoplasm"/>
    <property type="evidence" value="ECO:0007669"/>
    <property type="project" value="UniProtKB-SubCell"/>
</dbReference>
<dbReference type="SMART" id="SM00382">
    <property type="entry name" value="AAA"/>
    <property type="match status" value="1"/>
</dbReference>
<protein>
    <recommendedName>
        <fullName evidence="3">DNA helicase</fullName>
        <ecNumber evidence="3">3.6.4.12</ecNumber>
    </recommendedName>
</protein>
<dbReference type="GO" id="GO:0003724">
    <property type="term" value="F:RNA helicase activity"/>
    <property type="evidence" value="ECO:0007669"/>
    <property type="project" value="InterPro"/>
</dbReference>
<dbReference type="EMBL" id="CAJGYM010000004">
    <property type="protein sequence ID" value="CAD6186228.1"/>
    <property type="molecule type" value="Genomic_DNA"/>
</dbReference>
<keyword evidence="5 12" id="KW-0479">Metal-binding</keyword>
<dbReference type="GO" id="GO:0003678">
    <property type="term" value="F:DNA helicase activity"/>
    <property type="evidence" value="ECO:0007669"/>
    <property type="project" value="UniProtKB-EC"/>
</dbReference>
<dbReference type="OrthoDB" id="6513042at2759"/>
<keyword evidence="10 12" id="KW-0862">Zinc</keyword>
<proteinExistence type="inferred from homology"/>
<keyword evidence="11" id="KW-0067">ATP-binding</keyword>
<evidence type="ECO:0000256" key="1">
    <source>
        <dbReference type="ARBA" id="ARBA00004496"/>
    </source>
</evidence>
<dbReference type="SUPFAM" id="SSF52540">
    <property type="entry name" value="P-loop containing nucleoside triphosphate hydrolases"/>
    <property type="match status" value="1"/>
</dbReference>
<evidence type="ECO:0000256" key="3">
    <source>
        <dbReference type="ARBA" id="ARBA00012551"/>
    </source>
</evidence>
<keyword evidence="4" id="KW-0963">Cytoplasm</keyword>
<dbReference type="InterPro" id="IPR006935">
    <property type="entry name" value="Helicase/UvrB_N"/>
</dbReference>
<dbReference type="Pfam" id="PF09416">
    <property type="entry name" value="UPF1_Zn_bind"/>
    <property type="match status" value="1"/>
</dbReference>
<evidence type="ECO:0000256" key="12">
    <source>
        <dbReference type="PROSITE-ProRule" id="PRU01341"/>
    </source>
</evidence>